<evidence type="ECO:0000313" key="2">
    <source>
        <dbReference type="Proteomes" id="UP001205843"/>
    </source>
</evidence>
<reference evidence="1" key="1">
    <citation type="submission" date="2022-03" db="EMBL/GenBank/DDBJ databases">
        <title>Genomic Encyclopedia of Type Strains, Phase III (KMG-III): the genomes of soil and plant-associated and newly described type strains.</title>
        <authorList>
            <person name="Whitman W."/>
        </authorList>
    </citation>
    <scope>NUCLEOTIDE SEQUENCE</scope>
    <source>
        <strain evidence="1">ANL 6-2</strain>
    </source>
</reference>
<organism evidence="1 2">
    <name type="scientific">Natronocella acetinitrilica</name>
    <dbReference type="NCBI Taxonomy" id="414046"/>
    <lineage>
        <taxon>Bacteria</taxon>
        <taxon>Pseudomonadati</taxon>
        <taxon>Pseudomonadota</taxon>
        <taxon>Gammaproteobacteria</taxon>
        <taxon>Chromatiales</taxon>
        <taxon>Ectothiorhodospiraceae</taxon>
        <taxon>Natronocella</taxon>
    </lineage>
</organism>
<dbReference type="EMBL" id="JALJXV010000003">
    <property type="protein sequence ID" value="MCP1674400.1"/>
    <property type="molecule type" value="Genomic_DNA"/>
</dbReference>
<protein>
    <submittedName>
        <fullName evidence="1">Uncharacterized protein</fullName>
    </submittedName>
</protein>
<accession>A0AAE3G2A2</accession>
<dbReference type="Proteomes" id="UP001205843">
    <property type="component" value="Unassembled WGS sequence"/>
</dbReference>
<dbReference type="AlphaFoldDB" id="A0AAE3G2A2"/>
<name>A0AAE3G2A2_9GAMM</name>
<dbReference type="RefSeq" id="WP_253476364.1">
    <property type="nucleotide sequence ID" value="NZ_JALJXV010000003.1"/>
</dbReference>
<gene>
    <name evidence="1" type="ORF">J2T57_001502</name>
</gene>
<comment type="caution">
    <text evidence="1">The sequence shown here is derived from an EMBL/GenBank/DDBJ whole genome shotgun (WGS) entry which is preliminary data.</text>
</comment>
<keyword evidence="2" id="KW-1185">Reference proteome</keyword>
<proteinExistence type="predicted"/>
<evidence type="ECO:0000313" key="1">
    <source>
        <dbReference type="EMBL" id="MCP1674400.1"/>
    </source>
</evidence>
<sequence>MAHCPSHDWDSHYAMEEAANTPPTMTRVVCFDPDCASYLGSGDDGVYYQVEELTQEEIDAHDESDFALGWYVTVVVDSDTGAFVDTLVADAGPFPSREEALRHGRGIARDWCADNDIVLDDD</sequence>